<evidence type="ECO:0000313" key="4">
    <source>
        <dbReference type="Proteomes" id="UP000814176"/>
    </source>
</evidence>
<dbReference type="RefSeq" id="XP_047776902.1">
    <property type="nucleotide sequence ID" value="XM_047927720.1"/>
</dbReference>
<reference evidence="3 4" key="1">
    <citation type="journal article" date="2021" name="Environ. Microbiol.">
        <title>Gene family expansions and transcriptome signatures uncover fungal adaptations to wood decay.</title>
        <authorList>
            <person name="Hage H."/>
            <person name="Miyauchi S."/>
            <person name="Viragh M."/>
            <person name="Drula E."/>
            <person name="Min B."/>
            <person name="Chaduli D."/>
            <person name="Navarro D."/>
            <person name="Favel A."/>
            <person name="Norest M."/>
            <person name="Lesage-Meessen L."/>
            <person name="Balint B."/>
            <person name="Merenyi Z."/>
            <person name="de Eugenio L."/>
            <person name="Morin E."/>
            <person name="Martinez A.T."/>
            <person name="Baldrian P."/>
            <person name="Stursova M."/>
            <person name="Martinez M.J."/>
            <person name="Novotny C."/>
            <person name="Magnuson J.K."/>
            <person name="Spatafora J.W."/>
            <person name="Maurice S."/>
            <person name="Pangilinan J."/>
            <person name="Andreopoulos W."/>
            <person name="LaButti K."/>
            <person name="Hundley H."/>
            <person name="Na H."/>
            <person name="Kuo A."/>
            <person name="Barry K."/>
            <person name="Lipzen A."/>
            <person name="Henrissat B."/>
            <person name="Riley R."/>
            <person name="Ahrendt S."/>
            <person name="Nagy L.G."/>
            <person name="Grigoriev I.V."/>
            <person name="Martin F."/>
            <person name="Rosso M.N."/>
        </authorList>
    </citation>
    <scope>NUCLEOTIDE SEQUENCE [LARGE SCALE GENOMIC DNA]</scope>
    <source>
        <strain evidence="3 4">CIRM-BRFM 1785</strain>
    </source>
</reference>
<name>A0ABQ8KBK7_9APHY</name>
<protein>
    <recommendedName>
        <fullName evidence="2">DUF6532 domain-containing protein</fullName>
    </recommendedName>
</protein>
<comment type="caution">
    <text evidence="3">The sequence shown here is derived from an EMBL/GenBank/DDBJ whole genome shotgun (WGS) entry which is preliminary data.</text>
</comment>
<feature type="domain" description="DUF6532" evidence="2">
    <location>
        <begin position="32"/>
        <end position="107"/>
    </location>
</feature>
<dbReference type="Proteomes" id="UP000814176">
    <property type="component" value="Unassembled WGS sequence"/>
</dbReference>
<gene>
    <name evidence="3" type="ORF">C8Q71DRAFT_859904</name>
</gene>
<accession>A0ABQ8KBK7</accession>
<evidence type="ECO:0000256" key="1">
    <source>
        <dbReference type="SAM" id="MobiDB-lite"/>
    </source>
</evidence>
<evidence type="ECO:0000313" key="3">
    <source>
        <dbReference type="EMBL" id="KAH9834246.1"/>
    </source>
</evidence>
<dbReference type="Pfam" id="PF20149">
    <property type="entry name" value="DUF6532"/>
    <property type="match status" value="1"/>
</dbReference>
<proteinExistence type="predicted"/>
<dbReference type="EMBL" id="JADCUA010000016">
    <property type="protein sequence ID" value="KAH9834246.1"/>
    <property type="molecule type" value="Genomic_DNA"/>
</dbReference>
<dbReference type="GeneID" id="72008452"/>
<feature type="region of interest" description="Disordered" evidence="1">
    <location>
        <begin position="171"/>
        <end position="200"/>
    </location>
</feature>
<evidence type="ECO:0000259" key="2">
    <source>
        <dbReference type="Pfam" id="PF20149"/>
    </source>
</evidence>
<sequence length="200" mass="21825">MASFLHLDKGKKPQNGLCNLGKAWQDRLVFPDVIAEVIAGMWYTGKNPDAFRPGCREKYDLDGQCKIIPSNMIALACCAILAAFDDVLDATSVHFQQKVYAAVFDKLKIGVDVIQRDENLVELANSMNKTLKDHIKVYANLKRDDGKNVKAKKAVAEDPGFNTGMLKAKWRRRAASNATPAASQRAAEAGPSNAGSGDKD</sequence>
<dbReference type="InterPro" id="IPR045341">
    <property type="entry name" value="DUF6532"/>
</dbReference>
<keyword evidence="4" id="KW-1185">Reference proteome</keyword>
<organism evidence="3 4">
    <name type="scientific">Rhodofomes roseus</name>
    <dbReference type="NCBI Taxonomy" id="34475"/>
    <lineage>
        <taxon>Eukaryota</taxon>
        <taxon>Fungi</taxon>
        <taxon>Dikarya</taxon>
        <taxon>Basidiomycota</taxon>
        <taxon>Agaricomycotina</taxon>
        <taxon>Agaricomycetes</taxon>
        <taxon>Polyporales</taxon>
        <taxon>Rhodofomes</taxon>
    </lineage>
</organism>